<accession>A0A6C0GL10</accession>
<sequence length="231" mass="28121">MHNQIDKLVEEREIKYLDDYENDKDDDFIESEDEPRWTRGFIKWYKNEYGFFDEFDLDSDSFKNFISNEDLPDPSYKYSLGEKVLYKVYIGFGIQYWPAEIINIYPIHSRYEFEIRINDSGITEYRNVEEFKIVPHSEMLEKKMFDVDNNRVVIKVINNEIKVTRKALQDTIDSMENELQYFHYDDRFLDQYSFKSILIALKLKFKHLKIKHYLGEEPFAKEWWDGPLDLF</sequence>
<keyword evidence="2" id="KW-1185">Reference proteome</keyword>
<evidence type="ECO:0000313" key="1">
    <source>
        <dbReference type="EMBL" id="QHT68695.1"/>
    </source>
</evidence>
<dbReference type="EMBL" id="CP048222">
    <property type="protein sequence ID" value="QHT68695.1"/>
    <property type="molecule type" value="Genomic_DNA"/>
</dbReference>
<organism evidence="1 2">
    <name type="scientific">Rhodocytophaga rosea</name>
    <dbReference type="NCBI Taxonomy" id="2704465"/>
    <lineage>
        <taxon>Bacteria</taxon>
        <taxon>Pseudomonadati</taxon>
        <taxon>Bacteroidota</taxon>
        <taxon>Cytophagia</taxon>
        <taxon>Cytophagales</taxon>
        <taxon>Rhodocytophagaceae</taxon>
        <taxon>Rhodocytophaga</taxon>
    </lineage>
</organism>
<dbReference type="RefSeq" id="WP_162444703.1">
    <property type="nucleotide sequence ID" value="NZ_CP048222.1"/>
</dbReference>
<evidence type="ECO:0000313" key="2">
    <source>
        <dbReference type="Proteomes" id="UP000480178"/>
    </source>
</evidence>
<protein>
    <submittedName>
        <fullName evidence="1">Uncharacterized protein</fullName>
    </submittedName>
</protein>
<reference evidence="1 2" key="1">
    <citation type="submission" date="2020-01" db="EMBL/GenBank/DDBJ databases">
        <authorList>
            <person name="Kim M.K."/>
        </authorList>
    </citation>
    <scope>NUCLEOTIDE SEQUENCE [LARGE SCALE GENOMIC DNA]</scope>
    <source>
        <strain evidence="1 2">172606-1</strain>
    </source>
</reference>
<dbReference type="AlphaFoldDB" id="A0A6C0GL10"/>
<proteinExistence type="predicted"/>
<dbReference type="KEGG" id="rhoz:GXP67_19620"/>
<name>A0A6C0GL10_9BACT</name>
<dbReference type="Proteomes" id="UP000480178">
    <property type="component" value="Chromosome"/>
</dbReference>
<gene>
    <name evidence="1" type="ORF">GXP67_19620</name>
</gene>